<dbReference type="SMART" id="SM00052">
    <property type="entry name" value="EAL"/>
    <property type="match status" value="1"/>
</dbReference>
<dbReference type="AlphaFoldDB" id="A0A2R4NPU5"/>
<keyword evidence="4" id="KW-1185">Reference proteome</keyword>
<dbReference type="InterPro" id="IPR050706">
    <property type="entry name" value="Cyclic-di-GMP_PDE-like"/>
</dbReference>
<dbReference type="PROSITE" id="PS50883">
    <property type="entry name" value="EAL"/>
    <property type="match status" value="1"/>
</dbReference>
<dbReference type="InterPro" id="IPR001633">
    <property type="entry name" value="EAL_dom"/>
</dbReference>
<dbReference type="PANTHER" id="PTHR33121:SF78">
    <property type="entry name" value="CYCLIC DI-GMP PHOSPHODIESTERASE PDEH"/>
    <property type="match status" value="1"/>
</dbReference>
<organism evidence="3 5">
    <name type="scientific">Yersinia massiliensis</name>
    <dbReference type="NCBI Taxonomy" id="419257"/>
    <lineage>
        <taxon>Bacteria</taxon>
        <taxon>Pseudomonadati</taxon>
        <taxon>Pseudomonadota</taxon>
        <taxon>Gammaproteobacteria</taxon>
        <taxon>Enterobacterales</taxon>
        <taxon>Yersiniaceae</taxon>
        <taxon>Yersinia</taxon>
    </lineage>
</organism>
<evidence type="ECO:0000313" key="3">
    <source>
        <dbReference type="EMBL" id="NIL25969.1"/>
    </source>
</evidence>
<dbReference type="SUPFAM" id="SSF141868">
    <property type="entry name" value="EAL domain-like"/>
    <property type="match status" value="1"/>
</dbReference>
<dbReference type="EMBL" id="JAASAN010000002">
    <property type="protein sequence ID" value="NIL25969.1"/>
    <property type="molecule type" value="Genomic_DNA"/>
</dbReference>
<dbReference type="Proteomes" id="UP000698240">
    <property type="component" value="Unassembled WGS sequence"/>
</dbReference>
<accession>A0A2R4NPU5</accession>
<evidence type="ECO:0000259" key="1">
    <source>
        <dbReference type="PROSITE" id="PS50883"/>
    </source>
</evidence>
<sequence>MDSRLNIAVDCTFICEPVYSKKGELFAVELLSRFTTDSFKMPINTERFLHQLNAKMKAELLYEQLFAVATHQQWFIDYQIILSINIDFDMAQAVLYDKVIISLLESMPFIRLEVMESFPNLSDGPKNTLLSKLAERYTLWLDDFGSGNSHLAAAASGFFECVKVDKQFYWQWAESVTFDNLVTRLRDHCQSVIVEGVETRQQFIQLANIGVDAMQGYLFNALPLNDAKRFPVSIETNFSRKT</sequence>
<evidence type="ECO:0000313" key="5">
    <source>
        <dbReference type="Proteomes" id="UP000698240"/>
    </source>
</evidence>
<evidence type="ECO:0000313" key="4">
    <source>
        <dbReference type="Proteomes" id="UP000240908"/>
    </source>
</evidence>
<dbReference type="Gene3D" id="3.20.20.450">
    <property type="entry name" value="EAL domain"/>
    <property type="match status" value="1"/>
</dbReference>
<dbReference type="PANTHER" id="PTHR33121">
    <property type="entry name" value="CYCLIC DI-GMP PHOSPHODIESTERASE PDEF"/>
    <property type="match status" value="1"/>
</dbReference>
<evidence type="ECO:0000313" key="2">
    <source>
        <dbReference type="EMBL" id="AVX38106.1"/>
    </source>
</evidence>
<protein>
    <submittedName>
        <fullName evidence="2">Diguanylate phosphodiesterase</fullName>
    </submittedName>
    <submittedName>
        <fullName evidence="3">EAL domain-containing protein</fullName>
    </submittedName>
</protein>
<dbReference type="RefSeq" id="WP_050873120.1">
    <property type="nucleotide sequence ID" value="NZ_CP028487.1"/>
</dbReference>
<name>A0A2R4NPU5_9GAMM</name>
<dbReference type="Proteomes" id="UP000240908">
    <property type="component" value="Chromosome"/>
</dbReference>
<reference evidence="2" key="1">
    <citation type="journal article" date="2018" name="Genome Announc.">
        <title>First complete genome sequence of Yersinia massiliensis.</title>
        <authorList>
            <person name="Thomas M.C."/>
            <person name="Arling V."/>
            <person name="Goji N."/>
            <person name="Janzen T.W."/>
            <person name="Duceppe M.-O."/>
            <person name="Mathews A."/>
            <person name="Carrillo C."/>
            <person name="Amoako K."/>
        </authorList>
    </citation>
    <scope>NUCLEOTIDE SEQUENCE</scope>
    <source>
        <strain evidence="2">GTA</strain>
    </source>
</reference>
<dbReference type="KEGG" id="yma:DA391_10800"/>
<proteinExistence type="predicted"/>
<reference evidence="3" key="2">
    <citation type="submission" date="2020-03" db="EMBL/GenBank/DDBJ databases">
        <authorList>
            <person name="Kislichkina A."/>
            <person name="Dentovskaya S."/>
            <person name="Shaikhutdinov R."/>
            <person name="Ivanov S."/>
            <person name="Sizova A."/>
            <person name="Solomentsev V."/>
            <person name="Bogun A."/>
        </authorList>
    </citation>
    <scope>NUCLEOTIDE SEQUENCE</scope>
    <source>
        <strain evidence="3">SCPM-O-B-8025</strain>
    </source>
</reference>
<dbReference type="InterPro" id="IPR035919">
    <property type="entry name" value="EAL_sf"/>
</dbReference>
<dbReference type="Pfam" id="PF00563">
    <property type="entry name" value="EAL"/>
    <property type="match status" value="1"/>
</dbReference>
<feature type="domain" description="EAL" evidence="1">
    <location>
        <begin position="1"/>
        <end position="236"/>
    </location>
</feature>
<dbReference type="EMBL" id="CP028487">
    <property type="protein sequence ID" value="AVX38106.1"/>
    <property type="molecule type" value="Genomic_DNA"/>
</dbReference>
<dbReference type="GO" id="GO:0071111">
    <property type="term" value="F:cyclic-guanylate-specific phosphodiesterase activity"/>
    <property type="evidence" value="ECO:0007669"/>
    <property type="project" value="InterPro"/>
</dbReference>
<gene>
    <name evidence="2" type="ORF">DA391_10800</name>
    <name evidence="3" type="ORF">HB980_05305</name>
</gene>